<dbReference type="PIRSF" id="PIRSF037259">
    <property type="entry name" value="EcsB_ABC"/>
    <property type="match status" value="1"/>
</dbReference>
<name>A0A6I2M3F1_9BACI</name>
<dbReference type="AlphaFoldDB" id="A0A6I2M3F1"/>
<evidence type="ECO:0000256" key="1">
    <source>
        <dbReference type="SAM" id="Phobius"/>
    </source>
</evidence>
<feature type="transmembrane region" description="Helical" evidence="1">
    <location>
        <begin position="58"/>
        <end position="80"/>
    </location>
</feature>
<organism evidence="2 3">
    <name type="scientific">Metabacillus idriensis</name>
    <dbReference type="NCBI Taxonomy" id="324768"/>
    <lineage>
        <taxon>Bacteria</taxon>
        <taxon>Bacillati</taxon>
        <taxon>Bacillota</taxon>
        <taxon>Bacilli</taxon>
        <taxon>Bacillales</taxon>
        <taxon>Bacillaceae</taxon>
        <taxon>Metabacillus</taxon>
    </lineage>
</organism>
<evidence type="ECO:0000313" key="2">
    <source>
        <dbReference type="EMBL" id="MRX52600.1"/>
    </source>
</evidence>
<proteinExistence type="predicted"/>
<keyword evidence="1" id="KW-0812">Transmembrane</keyword>
<feature type="transmembrane region" description="Helical" evidence="1">
    <location>
        <begin position="350"/>
        <end position="369"/>
    </location>
</feature>
<gene>
    <name evidence="2" type="ORF">GJU41_01335</name>
</gene>
<dbReference type="GO" id="GO:0016020">
    <property type="term" value="C:membrane"/>
    <property type="evidence" value="ECO:0007669"/>
    <property type="project" value="InterPro"/>
</dbReference>
<feature type="transmembrane region" description="Helical" evidence="1">
    <location>
        <begin position="167"/>
        <end position="184"/>
    </location>
</feature>
<feature type="transmembrane region" description="Helical" evidence="1">
    <location>
        <begin position="283"/>
        <end position="301"/>
    </location>
</feature>
<keyword evidence="1" id="KW-0472">Membrane</keyword>
<evidence type="ECO:0000313" key="3">
    <source>
        <dbReference type="Proteomes" id="UP000441585"/>
    </source>
</evidence>
<feature type="transmembrane region" description="Helical" evidence="1">
    <location>
        <begin position="102"/>
        <end position="124"/>
    </location>
</feature>
<feature type="transmembrane region" description="Helical" evidence="1">
    <location>
        <begin position="190"/>
        <end position="206"/>
    </location>
</feature>
<protein>
    <submittedName>
        <fullName evidence="2">Exoprotein ABC transporter permease EscB</fullName>
    </submittedName>
</protein>
<accession>A0A6I2M3F1</accession>
<feature type="transmembrane region" description="Helical" evidence="1">
    <location>
        <begin position="307"/>
        <end position="330"/>
    </location>
</feature>
<reference evidence="2 3" key="1">
    <citation type="submission" date="2019-11" db="EMBL/GenBank/DDBJ databases">
        <title>Bacillus idriensis genome.</title>
        <authorList>
            <person name="Konopka E.N."/>
            <person name="Newman J.D."/>
        </authorList>
    </citation>
    <scope>NUCLEOTIDE SEQUENCE [LARGE SCALE GENOMIC DNA]</scope>
    <source>
        <strain evidence="2 3">DSM 19097</strain>
    </source>
</reference>
<feature type="transmembrane region" description="Helical" evidence="1">
    <location>
        <begin position="375"/>
        <end position="397"/>
    </location>
</feature>
<keyword evidence="1" id="KW-1133">Transmembrane helix</keyword>
<sequence length="409" mass="47344">MSSIDQIWRTRLEAHMKEVQSYTKYMFNDHLIFVLVFLGAGGALSYQEWLKTMPDDFPALAILTAVFALIITASSVRTLLKEPDLVFLLPLEEKIAGYFQKALVYSFFSQLYVFLIAALVLSPMLFRAENLSGTDYLVICIQILLVKGWNLMLNFRISFYTEPSAKIYDFIVRLAINTLTIFFLLSKAYIYVFIMYGVMAVLYIYFQKATKAKGVKWEKLIDLELEKKQSFYRIANLFTDVPKLTKKAKRRKYLDGFLAFVKYRQESIYSYLYTRAFFRSNDYLGIFLRLTIIGGIVLYIIPTNQFSVLAIAILVLYLTGIQMIGLYKHYDMLALPDLYPVQPQYKKAKFLKLLFIMVLSQHIILTLIALLSGNIIPALILFAAGFIFAYVFVYLYVKSRLVKMDASIF</sequence>
<comment type="caution">
    <text evidence="2">The sequence shown here is derived from an EMBL/GenBank/DDBJ whole genome shotgun (WGS) entry which is preliminary data.</text>
</comment>
<dbReference type="EMBL" id="WKKF01000001">
    <property type="protein sequence ID" value="MRX52600.1"/>
    <property type="molecule type" value="Genomic_DNA"/>
</dbReference>
<dbReference type="InterPro" id="IPR010288">
    <property type="entry name" value="EcsB_ABC"/>
</dbReference>
<keyword evidence="3" id="KW-1185">Reference proteome</keyword>
<feature type="transmembrane region" description="Helical" evidence="1">
    <location>
        <begin position="136"/>
        <end position="155"/>
    </location>
</feature>
<dbReference type="RefSeq" id="WP_070879308.1">
    <property type="nucleotide sequence ID" value="NZ_CAJGAA010000001.1"/>
</dbReference>
<feature type="transmembrane region" description="Helical" evidence="1">
    <location>
        <begin position="25"/>
        <end position="46"/>
    </location>
</feature>
<dbReference type="Pfam" id="PF05975">
    <property type="entry name" value="EcsB"/>
    <property type="match status" value="1"/>
</dbReference>
<dbReference type="Proteomes" id="UP000441585">
    <property type="component" value="Unassembled WGS sequence"/>
</dbReference>